<keyword evidence="3" id="KW-1185">Reference proteome</keyword>
<reference evidence="2 3" key="1">
    <citation type="submission" date="2019-12" db="EMBL/GenBank/DDBJ databases">
        <title>Neisseriaceae gen. nov. sp. Genome sequencing and assembly.</title>
        <authorList>
            <person name="Liu Z."/>
            <person name="Li A."/>
        </authorList>
    </citation>
    <scope>NUCLEOTIDE SEQUENCE [LARGE SCALE GENOMIC DNA]</scope>
    <source>
        <strain evidence="2 3">B2N2-7</strain>
    </source>
</reference>
<accession>A0A845BTN3</accession>
<feature type="chain" id="PRO_5032688218" evidence="1">
    <location>
        <begin position="21"/>
        <end position="520"/>
    </location>
</feature>
<dbReference type="AlphaFoldDB" id="A0A845BTN3"/>
<dbReference type="RefSeq" id="WP_124733879.1">
    <property type="nucleotide sequence ID" value="NZ_WSSB01000009.1"/>
</dbReference>
<feature type="signal peptide" evidence="1">
    <location>
        <begin position="1"/>
        <end position="20"/>
    </location>
</feature>
<sequence length="520" mass="57126">MNTPRTLLALAVSLALPAMAAPSPRPPANPYLSAPVYGVTHMDPSQSDAIPYPVKRGTFKVNLATMPQVEAGVFNNFNLQAAVPGFMWAISTDRVSYVDARNGGWKRLAYFSYPGLEPIKPEQHRTLLTGNYKSVAEVDAATRKAYGAVPAAWMRNGIYSVADKDNTVYVSAGYTIMALGLKNPDKPEEGIELKRSINIKEHVRKGTTLVGLGIDWNGRLVFASESLMGTLDREFKEKPQVFEYGDGEINSNSFALDENNAVYIATDHYLRKIVFNGKELSDKEEDGGWRSRYDTGDVPPTIKWGTGTGSTPTLMGFGQDPDKLVVITDGSNNMNLVAFWRDQIPAGFQQKPGTKSRRIADQIKITAGYKQPPAFLQSEQSVSVNGYGAFVVNNIAEVPIKDKIIDVVAIGPVTPTPKGAERLQWDTENDRWQRVWSRPDLVSTSMVPAVSTPSGIVFVNGYTAKDGWEVTGLDWNSGKTVHRTLFGHDNYGNGAYSIFQFHANGDLMFNSIAGPFRVKL</sequence>
<name>A0A845BTN3_9NEIS</name>
<proteinExistence type="predicted"/>
<organism evidence="2 3">
    <name type="scientific">Craterilacuibacter sinensis</name>
    <dbReference type="NCBI Taxonomy" id="2686017"/>
    <lineage>
        <taxon>Bacteria</taxon>
        <taxon>Pseudomonadati</taxon>
        <taxon>Pseudomonadota</taxon>
        <taxon>Betaproteobacteria</taxon>
        <taxon>Neisseriales</taxon>
        <taxon>Neisseriaceae</taxon>
        <taxon>Craterilacuibacter</taxon>
    </lineage>
</organism>
<evidence type="ECO:0000256" key="1">
    <source>
        <dbReference type="SAM" id="SignalP"/>
    </source>
</evidence>
<comment type="caution">
    <text evidence="2">The sequence shown here is derived from an EMBL/GenBank/DDBJ whole genome shotgun (WGS) entry which is preliminary data.</text>
</comment>
<evidence type="ECO:0000313" key="3">
    <source>
        <dbReference type="Proteomes" id="UP000467214"/>
    </source>
</evidence>
<dbReference type="Proteomes" id="UP000467214">
    <property type="component" value="Unassembled WGS sequence"/>
</dbReference>
<protein>
    <submittedName>
        <fullName evidence="2">Uncharacterized protein</fullName>
    </submittedName>
</protein>
<keyword evidence="1" id="KW-0732">Signal</keyword>
<dbReference type="EMBL" id="WSSB01000009">
    <property type="protein sequence ID" value="MXR37526.1"/>
    <property type="molecule type" value="Genomic_DNA"/>
</dbReference>
<evidence type="ECO:0000313" key="2">
    <source>
        <dbReference type="EMBL" id="MXR37526.1"/>
    </source>
</evidence>
<gene>
    <name evidence="2" type="ORF">GQF02_11115</name>
</gene>